<dbReference type="EMBL" id="KN716394">
    <property type="protein sequence ID" value="KJH45675.1"/>
    <property type="molecule type" value="Genomic_DNA"/>
</dbReference>
<evidence type="ECO:0000313" key="3">
    <source>
        <dbReference type="EMBL" id="KJH45675.1"/>
    </source>
</evidence>
<sequence>MRDGRTGTTGPPGIRGPQGDRGSKGALGAPGPHGPPGFPGHPGSCSHCPTRNQNQLPISESSNIILPSAGSHISSKNNSNQYSSSSIPQVTKSLVASEKTVTFSPIRPLPPPPHTPSDKVPSAAQSSYRIVAESRRVDKTAPGAHHSLDSIYSLTTAHRSPSTSQEKSSSQVLTNTESPFTETFDSIYDDEPIEPITPKPDQTKKPMGYSKEQLISISKSNFPRSMSRQKPTVVRTNQGYDVHIVSSSYSASPVSKFWDIGMPKHHNPANYQQLAPPPSKYKLK</sequence>
<feature type="region of interest" description="Disordered" evidence="2">
    <location>
        <begin position="1"/>
        <end position="126"/>
    </location>
</feature>
<dbReference type="Pfam" id="PF01391">
    <property type="entry name" value="Collagen"/>
    <property type="match status" value="1"/>
</dbReference>
<accession>A0A0D8XMD3</accession>
<dbReference type="OrthoDB" id="5874956at2759"/>
<keyword evidence="1" id="KW-0677">Repeat</keyword>
<name>A0A0D8XMD3_DICVI</name>
<feature type="compositionally biased region" description="Low complexity" evidence="2">
    <location>
        <begin position="1"/>
        <end position="17"/>
    </location>
</feature>
<gene>
    <name evidence="3" type="ORF">DICVIV_08291</name>
</gene>
<proteinExistence type="predicted"/>
<evidence type="ECO:0000313" key="4">
    <source>
        <dbReference type="Proteomes" id="UP000053766"/>
    </source>
</evidence>
<feature type="region of interest" description="Disordered" evidence="2">
    <location>
        <begin position="263"/>
        <end position="284"/>
    </location>
</feature>
<evidence type="ECO:0000256" key="1">
    <source>
        <dbReference type="ARBA" id="ARBA00022737"/>
    </source>
</evidence>
<dbReference type="InterPro" id="IPR008160">
    <property type="entry name" value="Collagen"/>
</dbReference>
<feature type="compositionally biased region" description="Low complexity" evidence="2">
    <location>
        <begin position="74"/>
        <end position="86"/>
    </location>
</feature>
<dbReference type="AlphaFoldDB" id="A0A0D8XMD3"/>
<protein>
    <recommendedName>
        <fullName evidence="5">Collagen triple helix repeat protein</fullName>
    </recommendedName>
</protein>
<dbReference type="Proteomes" id="UP000053766">
    <property type="component" value="Unassembled WGS sequence"/>
</dbReference>
<evidence type="ECO:0008006" key="5">
    <source>
        <dbReference type="Google" id="ProtNLM"/>
    </source>
</evidence>
<reference evidence="3 4" key="1">
    <citation type="submission" date="2013-11" db="EMBL/GenBank/DDBJ databases">
        <title>Draft genome of the bovine lungworm Dictyocaulus viviparus.</title>
        <authorList>
            <person name="Mitreva M."/>
        </authorList>
    </citation>
    <scope>NUCLEOTIDE SEQUENCE [LARGE SCALE GENOMIC DNA]</scope>
    <source>
        <strain evidence="3 4">HannoverDv2000</strain>
    </source>
</reference>
<dbReference type="STRING" id="29172.A0A0D8XMD3"/>
<organism evidence="3 4">
    <name type="scientific">Dictyocaulus viviparus</name>
    <name type="common">Bovine lungworm</name>
    <dbReference type="NCBI Taxonomy" id="29172"/>
    <lineage>
        <taxon>Eukaryota</taxon>
        <taxon>Metazoa</taxon>
        <taxon>Ecdysozoa</taxon>
        <taxon>Nematoda</taxon>
        <taxon>Chromadorea</taxon>
        <taxon>Rhabditida</taxon>
        <taxon>Rhabditina</taxon>
        <taxon>Rhabditomorpha</taxon>
        <taxon>Strongyloidea</taxon>
        <taxon>Metastrongylidae</taxon>
        <taxon>Dictyocaulus</taxon>
    </lineage>
</organism>
<feature type="compositionally biased region" description="Pro residues" evidence="2">
    <location>
        <begin position="275"/>
        <end position="284"/>
    </location>
</feature>
<feature type="compositionally biased region" description="Polar residues" evidence="2">
    <location>
        <begin position="47"/>
        <end position="65"/>
    </location>
</feature>
<keyword evidence="4" id="KW-1185">Reference proteome</keyword>
<feature type="compositionally biased region" description="Polar residues" evidence="2">
    <location>
        <begin position="87"/>
        <end position="103"/>
    </location>
</feature>
<reference evidence="4" key="2">
    <citation type="journal article" date="2016" name="Sci. Rep.">
        <title>Dictyocaulus viviparus genome, variome and transcriptome elucidate lungworm biology and support future intervention.</title>
        <authorList>
            <person name="McNulty S.N."/>
            <person name="Strube C."/>
            <person name="Rosa B.A."/>
            <person name="Martin J.C."/>
            <person name="Tyagi R."/>
            <person name="Choi Y.J."/>
            <person name="Wang Q."/>
            <person name="Hallsworth Pepin K."/>
            <person name="Zhang X."/>
            <person name="Ozersky P."/>
            <person name="Wilson R.K."/>
            <person name="Sternberg P.W."/>
            <person name="Gasser R.B."/>
            <person name="Mitreva M."/>
        </authorList>
    </citation>
    <scope>NUCLEOTIDE SEQUENCE [LARGE SCALE GENOMIC DNA]</scope>
    <source>
        <strain evidence="4">HannoverDv2000</strain>
    </source>
</reference>
<evidence type="ECO:0000256" key="2">
    <source>
        <dbReference type="SAM" id="MobiDB-lite"/>
    </source>
</evidence>